<dbReference type="PROSITE" id="PS50024">
    <property type="entry name" value="SEA"/>
    <property type="match status" value="1"/>
</dbReference>
<dbReference type="PROSITE" id="PS01187">
    <property type="entry name" value="EGF_CA"/>
    <property type="match status" value="1"/>
</dbReference>
<feature type="domain" description="EGF-like" evidence="9">
    <location>
        <begin position="2551"/>
        <end position="2586"/>
    </location>
</feature>
<feature type="compositionally biased region" description="Basic and acidic residues" evidence="6">
    <location>
        <begin position="1857"/>
        <end position="1866"/>
    </location>
</feature>
<feature type="region of interest" description="Disordered" evidence="6">
    <location>
        <begin position="1746"/>
        <end position="1870"/>
    </location>
</feature>
<feature type="compositionally biased region" description="Polar residues" evidence="6">
    <location>
        <begin position="1938"/>
        <end position="1949"/>
    </location>
</feature>
<dbReference type="Pfam" id="PF01390">
    <property type="entry name" value="SEA"/>
    <property type="match status" value="1"/>
</dbReference>
<evidence type="ECO:0000256" key="2">
    <source>
        <dbReference type="ARBA" id="ARBA00022729"/>
    </source>
</evidence>
<dbReference type="PROSITE" id="PS00010">
    <property type="entry name" value="ASX_HYDROXYL"/>
    <property type="match status" value="1"/>
</dbReference>
<evidence type="ECO:0000256" key="7">
    <source>
        <dbReference type="SAM" id="Phobius"/>
    </source>
</evidence>
<dbReference type="InterPro" id="IPR001881">
    <property type="entry name" value="EGF-like_Ca-bd_dom"/>
</dbReference>
<feature type="region of interest" description="Disordered" evidence="6">
    <location>
        <begin position="2302"/>
        <end position="2323"/>
    </location>
</feature>
<dbReference type="SMART" id="SM00179">
    <property type="entry name" value="EGF_CA"/>
    <property type="match status" value="1"/>
</dbReference>
<keyword evidence="10" id="KW-1185">Reference proteome</keyword>
<dbReference type="Proteomes" id="UP000694941">
    <property type="component" value="Unplaced"/>
</dbReference>
<evidence type="ECO:0000256" key="1">
    <source>
        <dbReference type="ARBA" id="ARBA00022536"/>
    </source>
</evidence>
<dbReference type="InterPro" id="IPR049883">
    <property type="entry name" value="NOTCH1_EGF-like"/>
</dbReference>
<keyword evidence="7" id="KW-1133">Transmembrane helix</keyword>
<dbReference type="GeneID" id="106459453"/>
<dbReference type="Pfam" id="PF07645">
    <property type="entry name" value="EGF_CA"/>
    <property type="match status" value="1"/>
</dbReference>
<feature type="disulfide bond" evidence="5">
    <location>
        <begin position="2576"/>
        <end position="2585"/>
    </location>
</feature>
<evidence type="ECO:0000259" key="9">
    <source>
        <dbReference type="PROSITE" id="PS50026"/>
    </source>
</evidence>
<feature type="region of interest" description="Disordered" evidence="6">
    <location>
        <begin position="2040"/>
        <end position="2064"/>
    </location>
</feature>
<feature type="domain" description="EGF-like" evidence="9">
    <location>
        <begin position="2504"/>
        <end position="2542"/>
    </location>
</feature>
<dbReference type="PANTHER" id="PTHR24050:SF28">
    <property type="entry name" value="UROMODULIN-LIKE"/>
    <property type="match status" value="1"/>
</dbReference>
<evidence type="ECO:0000313" key="10">
    <source>
        <dbReference type="Proteomes" id="UP000694941"/>
    </source>
</evidence>
<feature type="domain" description="SEA" evidence="8">
    <location>
        <begin position="2371"/>
        <end position="2507"/>
    </location>
</feature>
<evidence type="ECO:0000259" key="8">
    <source>
        <dbReference type="PROSITE" id="PS50024"/>
    </source>
</evidence>
<dbReference type="InterPro" id="IPR000742">
    <property type="entry name" value="EGF"/>
</dbReference>
<dbReference type="PROSITE" id="PS50026">
    <property type="entry name" value="EGF_3"/>
    <property type="match status" value="2"/>
</dbReference>
<keyword evidence="1 5" id="KW-0245">EGF-like domain</keyword>
<dbReference type="InterPro" id="IPR000082">
    <property type="entry name" value="SEA_dom"/>
</dbReference>
<dbReference type="CDD" id="cd00054">
    <property type="entry name" value="EGF_CA"/>
    <property type="match status" value="1"/>
</dbReference>
<evidence type="ECO:0000256" key="3">
    <source>
        <dbReference type="ARBA" id="ARBA00022737"/>
    </source>
</evidence>
<dbReference type="InterPro" id="IPR036364">
    <property type="entry name" value="SEA_dom_sf"/>
</dbReference>
<dbReference type="InterPro" id="IPR018097">
    <property type="entry name" value="EGF_Ca-bd_CS"/>
</dbReference>
<keyword evidence="4 5" id="KW-1015">Disulfide bond</keyword>
<dbReference type="SUPFAM" id="SSF57196">
    <property type="entry name" value="EGF/Laminin"/>
    <property type="match status" value="1"/>
</dbReference>
<keyword evidence="7" id="KW-0812">Transmembrane</keyword>
<evidence type="ECO:0000256" key="5">
    <source>
        <dbReference type="PROSITE-ProRule" id="PRU00076"/>
    </source>
</evidence>
<dbReference type="Gene3D" id="2.10.25.10">
    <property type="entry name" value="Laminin"/>
    <property type="match status" value="1"/>
</dbReference>
<dbReference type="PROSITE" id="PS00022">
    <property type="entry name" value="EGF_1"/>
    <property type="match status" value="1"/>
</dbReference>
<sequence length="2735" mass="298253">MDLQRTLLDVDRILPLNNSKKETDETSTPKNVRRIIRLKRPLGRSLGNKRIIVTKRLLSKIPSQNAVSLQTRKPSFGRDVNNEESSNVLEVESFHNFFYSTALPLTFYTTFTYFTTFLQGTIPLYTSREAVRSSIILQTPSPDIVSIIQSHSGYKTVLGDKKITPLGSRSREGTTTIVNLGSRVQVFNNDIQRAVFATPSAQTFDEMQTVNLNYLDSITKTYYTYFTYYYTFYNSFETQKSTRSEITSSTLVPGEKFLKYSFVNTIDSNGFLTVDPTNRVVNLGSTDIDGTTTQIQLALQTRLKLNGIQNAVLETDLLIATPEPSKTTSTILPSNNVNDVIGSSKHDYSSFDRAQLQASYFSVEDSSFSNHHSPVLDATPKIPSTEQADVTALADKPKVRVVTSIIRRPSGSLRSRTFSQRPGVRIRVKPVTSKARTTTDFTGSAQPSTLTYLDSRLSSSLSFSTNVLVSSSENILANAELDENLVSDIEQTSPNIVPTPTLTSSLDNSIESIPTLITSETETTSMSRKRLKITVRRPITGIQSSRTTTRFVLPSRLDVTRRPKYYVVTRTNPLGIVHPSVGPYGIKVSRRFRPSVIKEPILRTGVDGYTDSSSLPQTVKPTEAVVLTFFTTTTFTVPYTVGDQTLYTTVEQTNSRIVTQPVGQSFKFEVTPSLSYSTVSRQSVSFVDNLLSSSAYPKISSSLSTELTSSSFVKLDSLSSFLISSGTENTIPTFTPEELIELQRSVKNALKAPSQSPTTTISDDQTLLITGGLDGLPTTQFYDPSSTPSALAEAVETVNAILTESPVVDKVAHNLETQYTTFTLYTTLFSGSSTITSSFEKVVSNVITPSASGELTSFLTSPSFNTQVSKKELISEKFSKLVETSEVLKTSTVFSTSTFFATLFNGTSSFVSPIEDVHSEVYTITELTTFTRTLGSTSLPSISASIATKSSKPVIPTPVYSTVTEYTTYTNFLTLFQEDSSIISSIEEVDSNVYTITLHGSITELSTANPATSHNSTQPIPISSILAPSFSSFLPSTSTFSSSEDSYLLPAVIFSPAAENTLKKSSTVLPASIPSSSPTTIDIPDTSTLVSSTSETTEEPEIVITRTTTQTIYSTNTHYVTLFSGTQTILSSIEDVQSKLLATTVTETIRGSITLNPVITSTINKITSRTTTSVASKTIPTELLEISYPKLVPSLQTYLTTYTYFTTLKSGTNTIVSSKEEIATSYITLFVPESSLIESSELNADSITKPYVSYRTTTEYSTYTFFTTLFDGEDQVTITNEQVIPQVKTSTITVSPADFSSITPMTSSESVLTFYSTYTYYTTFVTGTKTTISSSLSSVTQFVTMHPATSKEKTGSSSLLVEPSLPVTIDAVSTITDSLETAVILTKATTSTPSTTSAENFGTTFSSSNPTSLVVSSETAENSPSMVSLKESTSLITSSSELEDIVSIVTIVSTAVSTEEATSEVINASSTEEETSSVHVETRISVQTSVSVDSNVASHLDSSVATKVETVTKLESSSVAIADEKQSVTPTFKNADVLLISSIKPSETEELNKSIISPVPIEESPVVEIKKIITTTEKSSDTLSFNSGTSTKIIGGSTVVFFTDFILPGLEQPSLKLSATPSITVVSEDNDYNISLGPSTFVIPPSFIDQETDLVSPAGNISENTSEMVVIESSGYVENVNELYLSSAILDDLRMHSKTSTEEEDDIQSGSVIDLSDLLGGNANIAGNLAEAVKGILHKINIKGGDANETTENISSLGYDESKTETSIRPSESETTENIPSLGYDESKTETSIRPSESETTENIPSLGYDESKTETSIRPSDSETTENIPSLEHDESKTETSIRPSDSETTENISSLEHEESKMESSTKPISTVKTINPTGILLGTFTNENINPNLKSQSSDLSSYEQKSYDSQETQIFTGIKTIFFDPTAVFEKTTKPTVSLDPSNSESRNEDMLKSQESVRTVPGRISSKIATPEIEAGISTSVITGFKTVFIETSMRDIEDKNPSQKEIQAESTAPLDMLDQVSKKIQALDKTTILGSSSTPLPLDSESSRNDSTPTSNGQIIITKTSTGAKTIFFPFFDKDSQAPMLPEEEDNSSADYTPTRYVTSLESSTRTLILTTTKIYYTRDSPLTITSVFTTTIPPRTFVSTLIGSKTILGTLLEPTESVKFEKSTLASESTTKVTTTTLIFNSITTTVVRTLVLRTEDLIPSTTSTLTSTTAVVNVSKEDTGTKTFSTDSTTSNLKGSISTTARSFEAFTEREEQFKSISRQPKILTKPENLLVNLTTELTGLVPTLRHPSNPLITSDASSPSTKLATLDRKGSKEESAQEYCIPQCDRTKKEQCKKIEDTWSCECGPGFARTETSMKCEEVNSYVVLLRLAKMKDSALTYRNELSNTASPVFQKLAKLAKKGVSQAYKDSRINQSYVNVDVNSISNIKKLNMSNHMDEGVLVNFTVRVKRNSLTDEKLLKEELSRSIAASNYSVGNTELYVSPLVQSVENVQDFDECSEGYNDCATTASCINQPGTFTCQCKKGYEDLDSDLPGRICLGEIKGCDYCNGRGDCIMADGGARICSCHRMYFGRRCEVNGLVLAIVLPVAVILLVLLSCCLLYCCRCWRHQRHKKAEKKAMIRAMGMNNGSPVEGIVDKKAMILDSSSDISVDHGIRHPYSFDGPYQLEDSTLPKKSSGKSELSLDRSLSTGFAVSPMVIPRAKHHAQHLPKQLNYGVYQGQLYAW</sequence>
<keyword evidence="2" id="KW-0732">Signal</keyword>
<dbReference type="InterPro" id="IPR052235">
    <property type="entry name" value="Nephronectin_domain"/>
</dbReference>
<feature type="transmembrane region" description="Helical" evidence="7">
    <location>
        <begin position="2590"/>
        <end position="2614"/>
    </location>
</feature>
<organism evidence="10 11">
    <name type="scientific">Limulus polyphemus</name>
    <name type="common">Atlantic horseshoe crab</name>
    <dbReference type="NCBI Taxonomy" id="6850"/>
    <lineage>
        <taxon>Eukaryota</taxon>
        <taxon>Metazoa</taxon>
        <taxon>Ecdysozoa</taxon>
        <taxon>Arthropoda</taxon>
        <taxon>Chelicerata</taxon>
        <taxon>Merostomata</taxon>
        <taxon>Xiphosura</taxon>
        <taxon>Limulidae</taxon>
        <taxon>Limulus</taxon>
    </lineage>
</organism>
<name>A0ABM1B4B0_LIMPO</name>
<evidence type="ECO:0000256" key="6">
    <source>
        <dbReference type="SAM" id="MobiDB-lite"/>
    </source>
</evidence>
<comment type="caution">
    <text evidence="5">Lacks conserved residue(s) required for the propagation of feature annotation.</text>
</comment>
<protein>
    <submittedName>
        <fullName evidence="11">Uncharacterized protein LOC106459453</fullName>
    </submittedName>
</protein>
<proteinExistence type="predicted"/>
<reference evidence="11" key="1">
    <citation type="submission" date="2025-08" db="UniProtKB">
        <authorList>
            <consortium name="RefSeq"/>
        </authorList>
    </citation>
    <scope>IDENTIFICATION</scope>
    <source>
        <tissue evidence="11">Muscle</tissue>
    </source>
</reference>
<feature type="compositionally biased region" description="Polar residues" evidence="6">
    <location>
        <begin position="2303"/>
        <end position="2316"/>
    </location>
</feature>
<accession>A0ABM1B4B0</accession>
<dbReference type="SMART" id="SM00181">
    <property type="entry name" value="EGF"/>
    <property type="match status" value="2"/>
</dbReference>
<keyword evidence="7" id="KW-0472">Membrane</keyword>
<feature type="compositionally biased region" description="Basic and acidic residues" evidence="6">
    <location>
        <begin position="1832"/>
        <end position="1841"/>
    </location>
</feature>
<dbReference type="InterPro" id="IPR000152">
    <property type="entry name" value="EGF-type_Asp/Asn_hydroxyl_site"/>
</dbReference>
<keyword evidence="3" id="KW-0677">Repeat</keyword>
<gene>
    <name evidence="11" type="primary">LOC106459453</name>
</gene>
<feature type="compositionally biased region" description="Polar residues" evidence="6">
    <location>
        <begin position="2055"/>
        <end position="2064"/>
    </location>
</feature>
<dbReference type="PANTHER" id="PTHR24050">
    <property type="entry name" value="PA14 DOMAIN-CONTAINING PROTEIN"/>
    <property type="match status" value="1"/>
</dbReference>
<evidence type="ECO:0000256" key="4">
    <source>
        <dbReference type="ARBA" id="ARBA00023157"/>
    </source>
</evidence>
<feature type="region of interest" description="Disordered" evidence="6">
    <location>
        <begin position="1938"/>
        <end position="1963"/>
    </location>
</feature>
<dbReference type="SUPFAM" id="SSF82671">
    <property type="entry name" value="SEA domain"/>
    <property type="match status" value="1"/>
</dbReference>
<dbReference type="RefSeq" id="XP_013774530.1">
    <property type="nucleotide sequence ID" value="XM_013919076.2"/>
</dbReference>
<evidence type="ECO:0000313" key="11">
    <source>
        <dbReference type="RefSeq" id="XP_013774530.1"/>
    </source>
</evidence>